<evidence type="ECO:0000313" key="4">
    <source>
        <dbReference type="Proteomes" id="UP001152747"/>
    </source>
</evidence>
<name>A0A9P1MYT4_9PELO</name>
<dbReference type="SMART" id="SM00513">
    <property type="entry name" value="SAP"/>
    <property type="match status" value="1"/>
</dbReference>
<dbReference type="OrthoDB" id="5810714at2759"/>
<dbReference type="InterPro" id="IPR003034">
    <property type="entry name" value="SAP_dom"/>
</dbReference>
<organism evidence="3 4">
    <name type="scientific">Caenorhabditis angaria</name>
    <dbReference type="NCBI Taxonomy" id="860376"/>
    <lineage>
        <taxon>Eukaryota</taxon>
        <taxon>Metazoa</taxon>
        <taxon>Ecdysozoa</taxon>
        <taxon>Nematoda</taxon>
        <taxon>Chromadorea</taxon>
        <taxon>Rhabditida</taxon>
        <taxon>Rhabditina</taxon>
        <taxon>Rhabditomorpha</taxon>
        <taxon>Rhabditoidea</taxon>
        <taxon>Rhabditidae</taxon>
        <taxon>Peloderinae</taxon>
        <taxon>Caenorhabditis</taxon>
    </lineage>
</organism>
<dbReference type="InterPro" id="IPR036361">
    <property type="entry name" value="SAP_dom_sf"/>
</dbReference>
<dbReference type="EMBL" id="CANHGI010000003">
    <property type="protein sequence ID" value="CAI5444682.1"/>
    <property type="molecule type" value="Genomic_DNA"/>
</dbReference>
<protein>
    <recommendedName>
        <fullName evidence="2">SAP domain-containing protein</fullName>
    </recommendedName>
</protein>
<evidence type="ECO:0000313" key="3">
    <source>
        <dbReference type="EMBL" id="CAI5444682.1"/>
    </source>
</evidence>
<dbReference type="Pfam" id="PF02037">
    <property type="entry name" value="SAP"/>
    <property type="match status" value="1"/>
</dbReference>
<evidence type="ECO:0000259" key="2">
    <source>
        <dbReference type="PROSITE" id="PS50800"/>
    </source>
</evidence>
<feature type="domain" description="SAP" evidence="2">
    <location>
        <begin position="6"/>
        <end position="40"/>
    </location>
</feature>
<gene>
    <name evidence="3" type="ORF">CAMP_LOCUS7319</name>
</gene>
<sequence>MEQETIMGLDYNELRKQLKSKRLSAAGKKTDLQKRLLDFFLSEKVAEPVVEQEEEEEETMDVSSPAVTNRTHDFTHEQTPTNQVNLVLDEETRQKLCEEYGIDDHSFHIKPRNSAARTSARKSIRKSNVVVSEALPTTEHVEENREKTPTRLKAPKNYRDHFAKIHEKQNEKMESILDHQEKVLKRHQELTQDCPTSIKRLATPKSVKKREPLRQKDWKETNPENMTFKFGEEEVEDFKQVAKPKSGTPSSVKKTAKREHRDVKQITRVGGYTPHTFSARKKFIDTTKLTDREYDLALEEGLIPGKSARESAKKPRRGAESKKRRDDIIALKRKLRIE</sequence>
<feature type="compositionally biased region" description="Basic and acidic residues" evidence="1">
    <location>
        <begin position="307"/>
        <end position="327"/>
    </location>
</feature>
<keyword evidence="4" id="KW-1185">Reference proteome</keyword>
<dbReference type="SUPFAM" id="SSF68906">
    <property type="entry name" value="SAP domain"/>
    <property type="match status" value="1"/>
</dbReference>
<dbReference type="PROSITE" id="PS50800">
    <property type="entry name" value="SAP"/>
    <property type="match status" value="1"/>
</dbReference>
<evidence type="ECO:0000256" key="1">
    <source>
        <dbReference type="SAM" id="MobiDB-lite"/>
    </source>
</evidence>
<accession>A0A9P1MYT4</accession>
<dbReference type="AlphaFoldDB" id="A0A9P1MYT4"/>
<comment type="caution">
    <text evidence="3">The sequence shown here is derived from an EMBL/GenBank/DDBJ whole genome shotgun (WGS) entry which is preliminary data.</text>
</comment>
<reference evidence="3" key="1">
    <citation type="submission" date="2022-11" db="EMBL/GenBank/DDBJ databases">
        <authorList>
            <person name="Kikuchi T."/>
        </authorList>
    </citation>
    <scope>NUCLEOTIDE SEQUENCE</scope>
    <source>
        <strain evidence="3">PS1010</strain>
    </source>
</reference>
<feature type="region of interest" description="Disordered" evidence="1">
    <location>
        <begin position="302"/>
        <end position="327"/>
    </location>
</feature>
<proteinExistence type="predicted"/>
<dbReference type="Proteomes" id="UP001152747">
    <property type="component" value="Unassembled WGS sequence"/>
</dbReference>